<reference evidence="5" key="1">
    <citation type="submission" date="2014-11" db="EMBL/GenBank/DDBJ databases">
        <authorList>
            <person name="Otto D Thomas"/>
            <person name="Naeem Raeece"/>
        </authorList>
    </citation>
    <scope>NUCLEOTIDE SEQUENCE</scope>
</reference>
<dbReference type="InterPro" id="IPR035892">
    <property type="entry name" value="C2_domain_sf"/>
</dbReference>
<feature type="compositionally biased region" description="Polar residues" evidence="3">
    <location>
        <begin position="124"/>
        <end position="133"/>
    </location>
</feature>
<feature type="region of interest" description="Disordered" evidence="3">
    <location>
        <begin position="123"/>
        <end position="173"/>
    </location>
</feature>
<feature type="compositionally biased region" description="Low complexity" evidence="3">
    <location>
        <begin position="150"/>
        <end position="172"/>
    </location>
</feature>
<evidence type="ECO:0000256" key="1">
    <source>
        <dbReference type="ARBA" id="ARBA00022737"/>
    </source>
</evidence>
<dbReference type="SMART" id="SM00239">
    <property type="entry name" value="C2"/>
    <property type="match status" value="1"/>
</dbReference>
<dbReference type="Pfam" id="PF02493">
    <property type="entry name" value="MORN"/>
    <property type="match status" value="10"/>
</dbReference>
<dbReference type="Gene3D" id="2.20.110.10">
    <property type="entry name" value="Histone H3 K4-specific methyltransferase SET7/9 N-terminal domain"/>
    <property type="match status" value="5"/>
</dbReference>
<dbReference type="AlphaFoldDB" id="A0A0G4GW41"/>
<dbReference type="SUPFAM" id="SSF82185">
    <property type="entry name" value="Histone H3 K4-specific methyltransferase SET7/9 N-terminal domain"/>
    <property type="match status" value="3"/>
</dbReference>
<organism evidence="5">
    <name type="scientific">Chromera velia CCMP2878</name>
    <dbReference type="NCBI Taxonomy" id="1169474"/>
    <lineage>
        <taxon>Eukaryota</taxon>
        <taxon>Sar</taxon>
        <taxon>Alveolata</taxon>
        <taxon>Colpodellida</taxon>
        <taxon>Chromeraceae</taxon>
        <taxon>Chromera</taxon>
    </lineage>
</organism>
<dbReference type="Pfam" id="PF00168">
    <property type="entry name" value="C2"/>
    <property type="match status" value="1"/>
</dbReference>
<dbReference type="InterPro" id="IPR000008">
    <property type="entry name" value="C2_dom"/>
</dbReference>
<dbReference type="EMBL" id="CDMZ01001605">
    <property type="protein sequence ID" value="CEM35102.1"/>
    <property type="molecule type" value="Genomic_DNA"/>
</dbReference>
<evidence type="ECO:0000313" key="5">
    <source>
        <dbReference type="EMBL" id="CEM35102.1"/>
    </source>
</evidence>
<name>A0A0G4GW41_9ALVE</name>
<proteinExistence type="predicted"/>
<dbReference type="SMART" id="SM00698">
    <property type="entry name" value="MORN"/>
    <property type="match status" value="10"/>
</dbReference>
<keyword evidence="2" id="KW-0175">Coiled coil</keyword>
<gene>
    <name evidence="5" type="ORF">Cvel_23610</name>
</gene>
<dbReference type="InterPro" id="IPR003409">
    <property type="entry name" value="MORN"/>
</dbReference>
<dbReference type="SUPFAM" id="SSF49562">
    <property type="entry name" value="C2 domain (Calcium/lipid-binding domain, CaLB)"/>
    <property type="match status" value="1"/>
</dbReference>
<evidence type="ECO:0000256" key="2">
    <source>
        <dbReference type="SAM" id="Coils"/>
    </source>
</evidence>
<dbReference type="Gene3D" id="2.60.40.150">
    <property type="entry name" value="C2 domain"/>
    <property type="match status" value="1"/>
</dbReference>
<dbReference type="PANTHER" id="PTHR23084">
    <property type="entry name" value="PHOSPHATIDYLINOSITOL-4-PHOSPHATE 5-KINASE RELATED"/>
    <property type="match status" value="1"/>
</dbReference>
<accession>A0A0G4GW41</accession>
<evidence type="ECO:0000256" key="3">
    <source>
        <dbReference type="SAM" id="MobiDB-lite"/>
    </source>
</evidence>
<feature type="coiled-coil region" evidence="2">
    <location>
        <begin position="517"/>
        <end position="544"/>
    </location>
</feature>
<dbReference type="PhylomeDB" id="A0A0G4GW41"/>
<dbReference type="PROSITE" id="PS50004">
    <property type="entry name" value="C2"/>
    <property type="match status" value="1"/>
</dbReference>
<evidence type="ECO:0000259" key="4">
    <source>
        <dbReference type="PROSITE" id="PS50004"/>
    </source>
</evidence>
<dbReference type="PANTHER" id="PTHR23084:SF263">
    <property type="entry name" value="MORN REPEAT-CONTAINING PROTEIN 1"/>
    <property type="match status" value="1"/>
</dbReference>
<feature type="region of interest" description="Disordered" evidence="3">
    <location>
        <begin position="199"/>
        <end position="219"/>
    </location>
</feature>
<keyword evidence="1" id="KW-0677">Repeat</keyword>
<protein>
    <recommendedName>
        <fullName evidence="4">C2 domain-containing protein</fullName>
    </recommendedName>
</protein>
<dbReference type="VEuPathDB" id="CryptoDB:Cvel_23610"/>
<feature type="domain" description="C2" evidence="4">
    <location>
        <begin position="1"/>
        <end position="102"/>
    </location>
</feature>
<sequence length="570" mass="63555">MGRLHVTVVSGYGLKPMDSNGKADPYVTLTWRNHTYKTDRVRKTLEPRWNCNWVLEWEDFSPNPPLEFTVFDWNRWSSNDPMGRLSIQLHDLEPHKPLENSYPLDTQGFLVLKILFVGKPPPQTAQGAATNLAQPPFVPTPSRQDPHPLSSTPTNSNNNRNSPTPPAYGAAAAPPPPYGMNAAPPPAYGQNAAPPAYGDGVAVAAPPPSGPRSFKGPMGEGFYEGEVNDKDEPDGHGKYTLADGDVYEGQYKEGVKHGWGKCTFADGTFTEGGWKDGKGHGYQTQTFANGSKYEGECKAGKGWDGFGKYTFFDGGFYEGEFKNDNREGHGRIVYVNGQLYEGQMKGGVPEGFGRHRYEDGTYEGEFRDWERKGYGKYLFNDGEIYEGEFECGLKQGVGKYTFPNESVYEGRFREGSYHGHGKLVDAEDGKVYEGGFEDGDYHGQGKFTYANGDREIAWFMNDKREGRCLLIQQGGSIVAVLQCKEDEILSRREVEGPEVEIVMREFRAHDEFLQQKTQSVLEEVRALESNKQRVNEKVSEAVEKVSEAVAATSEVLERHRKEPPRAGART</sequence>